<evidence type="ECO:0000313" key="2">
    <source>
        <dbReference type="EMBL" id="EMS71418.1"/>
    </source>
</evidence>
<dbReference type="Proteomes" id="UP000014155">
    <property type="component" value="Unassembled WGS sequence"/>
</dbReference>
<dbReference type="Pfam" id="PF05016">
    <property type="entry name" value="ParE_toxin"/>
    <property type="match status" value="1"/>
</dbReference>
<proteinExistence type="predicted"/>
<dbReference type="eggNOG" id="COG3668">
    <property type="taxonomic scope" value="Bacteria"/>
</dbReference>
<keyword evidence="3" id="KW-1185">Reference proteome</keyword>
<reference evidence="2 3" key="1">
    <citation type="journal article" date="2013" name="Genome Announc.">
        <title>Draft Genome Sequence of the Cellulolytic, Mesophilic, Anaerobic Bacterium Clostridium termitidis Strain CT1112 (DSM 5398).</title>
        <authorList>
            <person name="Lal S."/>
            <person name="Ramachandran U."/>
            <person name="Zhang X."/>
            <person name="Munir R."/>
            <person name="Sparling R."/>
            <person name="Levin D.B."/>
        </authorList>
    </citation>
    <scope>NUCLEOTIDE SEQUENCE [LARGE SCALE GENOMIC DNA]</scope>
    <source>
        <strain evidence="2 3">CT1112</strain>
    </source>
</reference>
<evidence type="ECO:0000256" key="1">
    <source>
        <dbReference type="ARBA" id="ARBA00022649"/>
    </source>
</evidence>
<dbReference type="EMBL" id="AORV01000038">
    <property type="protein sequence ID" value="EMS71418.1"/>
    <property type="molecule type" value="Genomic_DNA"/>
</dbReference>
<protein>
    <submittedName>
        <fullName evidence="2">Plasmid stabilization system protein</fullName>
    </submittedName>
</protein>
<name>S0FSF7_RUMCE</name>
<gene>
    <name evidence="2" type="ORF">CTER_2717</name>
</gene>
<dbReference type="InterPro" id="IPR007712">
    <property type="entry name" value="RelE/ParE_toxin"/>
</dbReference>
<dbReference type="Gene3D" id="3.30.2310.20">
    <property type="entry name" value="RelE-like"/>
    <property type="match status" value="1"/>
</dbReference>
<dbReference type="RefSeq" id="WP_004626526.1">
    <property type="nucleotide sequence ID" value="NZ_AORV01000038.1"/>
</dbReference>
<sequence>MDYRIRYLPVSRQNLDDILKYFSGFYPGTLLRFVMDQRQCIDNLRTQPLMYSVYADFPVYRHIPVGDYIVFYVVNESNRTVEIHRILNGKQNVQSILDKDIV</sequence>
<evidence type="ECO:0000313" key="3">
    <source>
        <dbReference type="Proteomes" id="UP000014155"/>
    </source>
</evidence>
<comment type="caution">
    <text evidence="2">The sequence shown here is derived from an EMBL/GenBank/DDBJ whole genome shotgun (WGS) entry which is preliminary data.</text>
</comment>
<accession>S0FSF7</accession>
<dbReference type="AlphaFoldDB" id="S0FSF7"/>
<dbReference type="STRING" id="1195236.CTER_2717"/>
<keyword evidence="1" id="KW-1277">Toxin-antitoxin system</keyword>
<organism evidence="2 3">
    <name type="scientific">Ruminiclostridium cellobioparum subsp. termitidis CT1112</name>
    <dbReference type="NCBI Taxonomy" id="1195236"/>
    <lineage>
        <taxon>Bacteria</taxon>
        <taxon>Bacillati</taxon>
        <taxon>Bacillota</taxon>
        <taxon>Clostridia</taxon>
        <taxon>Eubacteriales</taxon>
        <taxon>Oscillospiraceae</taxon>
        <taxon>Ruminiclostridium</taxon>
    </lineage>
</organism>
<dbReference type="InterPro" id="IPR035093">
    <property type="entry name" value="RelE/ParE_toxin_dom_sf"/>
</dbReference>